<feature type="compositionally biased region" description="Low complexity" evidence="1">
    <location>
        <begin position="299"/>
        <end position="318"/>
    </location>
</feature>
<reference evidence="3" key="1">
    <citation type="submission" date="2018-09" db="EMBL/GenBank/DDBJ databases">
        <title>whole genome sequence of T. equiperdum IVM-t1 strain.</title>
        <authorList>
            <person name="Suganuma K."/>
        </authorList>
    </citation>
    <scope>NUCLEOTIDE SEQUENCE [LARGE SCALE GENOMIC DNA]</scope>
    <source>
        <strain evidence="3">IVM-t1</strain>
    </source>
</reference>
<accession>A0A3L6KXL3</accession>
<protein>
    <submittedName>
        <fullName evidence="3">Procyclic form surface phosphoprotein</fullName>
    </submittedName>
</protein>
<feature type="compositionally biased region" description="Pro residues" evidence="1">
    <location>
        <begin position="353"/>
        <end position="369"/>
    </location>
</feature>
<feature type="compositionally biased region" description="Low complexity" evidence="1">
    <location>
        <begin position="326"/>
        <end position="339"/>
    </location>
</feature>
<feature type="transmembrane region" description="Helical" evidence="2">
    <location>
        <begin position="263"/>
        <end position="290"/>
    </location>
</feature>
<keyword evidence="2" id="KW-1133">Transmembrane helix</keyword>
<evidence type="ECO:0000256" key="2">
    <source>
        <dbReference type="SAM" id="Phobius"/>
    </source>
</evidence>
<comment type="caution">
    <text evidence="3">The sequence shown here is derived from an EMBL/GenBank/DDBJ whole genome shotgun (WGS) entry which is preliminary data.</text>
</comment>
<evidence type="ECO:0000313" key="3">
    <source>
        <dbReference type="EMBL" id="RHW69133.1"/>
    </source>
</evidence>
<keyword evidence="2" id="KW-0472">Membrane</keyword>
<keyword evidence="2" id="KW-0812">Transmembrane</keyword>
<dbReference type="CDD" id="cd21131">
    <property type="entry name" value="TbPSSA-2-like"/>
    <property type="match status" value="1"/>
</dbReference>
<feature type="transmembrane region" description="Helical" evidence="2">
    <location>
        <begin position="12"/>
        <end position="39"/>
    </location>
</feature>
<proteinExistence type="predicted"/>
<name>A0A3L6KXL3_9TRYP</name>
<dbReference type="EMBL" id="QSBY01000010">
    <property type="protein sequence ID" value="RHW69133.1"/>
    <property type="molecule type" value="Genomic_DNA"/>
</dbReference>
<feature type="region of interest" description="Disordered" evidence="1">
    <location>
        <begin position="294"/>
        <end position="372"/>
    </location>
</feature>
<dbReference type="AlphaFoldDB" id="A0A3L6KXL3"/>
<gene>
    <name evidence="3" type="primary">PSSA-2</name>
    <name evidence="3" type="ORF">DPX39_100118700</name>
</gene>
<dbReference type="Proteomes" id="UP000266743">
    <property type="component" value="Chromosome 10"/>
</dbReference>
<evidence type="ECO:0000256" key="1">
    <source>
        <dbReference type="SAM" id="MobiDB-lite"/>
    </source>
</evidence>
<organism evidence="3">
    <name type="scientific">Trypanosoma brucei equiperdum</name>
    <dbReference type="NCBI Taxonomy" id="630700"/>
    <lineage>
        <taxon>Eukaryota</taxon>
        <taxon>Discoba</taxon>
        <taxon>Euglenozoa</taxon>
        <taxon>Kinetoplastea</taxon>
        <taxon>Metakinetoplastina</taxon>
        <taxon>Trypanosomatida</taxon>
        <taxon>Trypanosomatidae</taxon>
        <taxon>Trypanosoma</taxon>
    </lineage>
</organism>
<sequence>MCIEQLVHSVGEFFKTAVACLCCLLIGGPVLIGVGVLFLSSDDPRDNFKKAVSAFDPKPLESWTGTFSDVKATVRRQSLSVAGFGPIPSVYTEATVPVSGNTDGSQLVVKVNINTVAPFTRRSPLHATRERWFSCSSSQCSGYSRKCDCQEKHEQFRNKCYSQGGQYSTQSSKCRLGEKCGYCKQEVYLSKLYLVAASDGKGEYRESTQYQSALYSFGHLSQGYEAVPQDKVQVQLYSEGDPFIALERETMGEGEFGVPNRTMGIACIVAGSLLLLLEIAVCVCVVCFCLKRKGSSSNDTGDPDTPQGDGSPYTYGQSQPPPPPGYAYGQPLPQQGYPYGQPPPPQQGHTYGQPPPPQQGTLWQPPPPQQGILWATTTTATRAHVWPTTTAATRRVYLWEATTATRVHVWPTATTTRRLYLRPTATTATTGSLLWASALPPTKSYSVVNAVRIVLLSLSKRGQEPCVTMCFLFFR</sequence>